<evidence type="ECO:0000259" key="6">
    <source>
        <dbReference type="PROSITE" id="PS50835"/>
    </source>
</evidence>
<dbReference type="InterPro" id="IPR051275">
    <property type="entry name" value="Cell_adhesion_signaling"/>
</dbReference>
<protein>
    <recommendedName>
        <fullName evidence="6">Ig-like domain-containing protein</fullName>
    </recommendedName>
</protein>
<dbReference type="Proteomes" id="UP000007879">
    <property type="component" value="Unassembled WGS sequence"/>
</dbReference>
<dbReference type="InterPro" id="IPR036179">
    <property type="entry name" value="Ig-like_dom_sf"/>
</dbReference>
<dbReference type="PROSITE" id="PS50835">
    <property type="entry name" value="IG_LIKE"/>
    <property type="match status" value="5"/>
</dbReference>
<evidence type="ECO:0000313" key="7">
    <source>
        <dbReference type="EnsemblMetazoa" id="XP_019862357.1"/>
    </source>
</evidence>
<name>A0AAN0JYQ6_AMPQE</name>
<keyword evidence="8" id="KW-1185">Reference proteome</keyword>
<reference evidence="8" key="1">
    <citation type="journal article" date="2010" name="Nature">
        <title>The Amphimedon queenslandica genome and the evolution of animal complexity.</title>
        <authorList>
            <person name="Srivastava M."/>
            <person name="Simakov O."/>
            <person name="Chapman J."/>
            <person name="Fahey B."/>
            <person name="Gauthier M.E."/>
            <person name="Mitros T."/>
            <person name="Richards G.S."/>
            <person name="Conaco C."/>
            <person name="Dacre M."/>
            <person name="Hellsten U."/>
            <person name="Larroux C."/>
            <person name="Putnam N.H."/>
            <person name="Stanke M."/>
            <person name="Adamska M."/>
            <person name="Darling A."/>
            <person name="Degnan S.M."/>
            <person name="Oakley T.H."/>
            <person name="Plachetzki D.C."/>
            <person name="Zhai Y."/>
            <person name="Adamski M."/>
            <person name="Calcino A."/>
            <person name="Cummins S.F."/>
            <person name="Goodstein D.M."/>
            <person name="Harris C."/>
            <person name="Jackson D.J."/>
            <person name="Leys S.P."/>
            <person name="Shu S."/>
            <person name="Woodcroft B.J."/>
            <person name="Vervoort M."/>
            <person name="Kosik K.S."/>
            <person name="Manning G."/>
            <person name="Degnan B.M."/>
            <person name="Rokhsar D.S."/>
        </authorList>
    </citation>
    <scope>NUCLEOTIDE SEQUENCE [LARGE SCALE GENOMIC DNA]</scope>
</reference>
<dbReference type="InterPro" id="IPR013783">
    <property type="entry name" value="Ig-like_fold"/>
</dbReference>
<keyword evidence="2" id="KW-0472">Membrane</keyword>
<dbReference type="InterPro" id="IPR013098">
    <property type="entry name" value="Ig_I-set"/>
</dbReference>
<dbReference type="GO" id="GO:0050839">
    <property type="term" value="F:cell adhesion molecule binding"/>
    <property type="evidence" value="ECO:0007669"/>
    <property type="project" value="TreeGrafter"/>
</dbReference>
<keyword evidence="4" id="KW-0325">Glycoprotein</keyword>
<dbReference type="GO" id="GO:0005911">
    <property type="term" value="C:cell-cell junction"/>
    <property type="evidence" value="ECO:0007669"/>
    <property type="project" value="TreeGrafter"/>
</dbReference>
<comment type="subcellular location">
    <subcellularLocation>
        <location evidence="1">Membrane</location>
        <topology evidence="1">Single-pass type I membrane protein</topology>
    </subcellularLocation>
</comment>
<dbReference type="SMART" id="SM00408">
    <property type="entry name" value="IGc2"/>
    <property type="match status" value="5"/>
</dbReference>
<evidence type="ECO:0000256" key="4">
    <source>
        <dbReference type="ARBA" id="ARBA00023180"/>
    </source>
</evidence>
<proteinExistence type="predicted"/>
<feature type="domain" description="Ig-like" evidence="6">
    <location>
        <begin position="28"/>
        <end position="123"/>
    </location>
</feature>
<reference evidence="7" key="2">
    <citation type="submission" date="2024-06" db="UniProtKB">
        <authorList>
            <consortium name="EnsemblMetazoa"/>
        </authorList>
    </citation>
    <scope>IDENTIFICATION</scope>
</reference>
<feature type="domain" description="Ig-like" evidence="6">
    <location>
        <begin position="125"/>
        <end position="217"/>
    </location>
</feature>
<dbReference type="InterPro" id="IPR003598">
    <property type="entry name" value="Ig_sub2"/>
</dbReference>
<dbReference type="SUPFAM" id="SSF48726">
    <property type="entry name" value="Immunoglobulin"/>
    <property type="match status" value="5"/>
</dbReference>
<dbReference type="EnsemblMetazoa" id="XM_020006798.1">
    <property type="protein sequence ID" value="XP_019862357.1"/>
    <property type="gene ID" value="LOC109590970"/>
</dbReference>
<dbReference type="GO" id="GO:0005886">
    <property type="term" value="C:plasma membrane"/>
    <property type="evidence" value="ECO:0007669"/>
    <property type="project" value="TreeGrafter"/>
</dbReference>
<dbReference type="Gene3D" id="2.60.40.10">
    <property type="entry name" value="Immunoglobulins"/>
    <property type="match status" value="5"/>
</dbReference>
<dbReference type="PANTHER" id="PTHR11640:SF31">
    <property type="entry name" value="IRREGULAR CHIASM C-ROUGHEST PROTEIN-RELATED"/>
    <property type="match status" value="1"/>
</dbReference>
<accession>A0AAN0JYQ6</accession>
<dbReference type="InterPro" id="IPR003599">
    <property type="entry name" value="Ig_sub"/>
</dbReference>
<evidence type="ECO:0000256" key="1">
    <source>
        <dbReference type="ARBA" id="ARBA00004479"/>
    </source>
</evidence>
<feature type="domain" description="Ig-like" evidence="6">
    <location>
        <begin position="321"/>
        <end position="405"/>
    </location>
</feature>
<evidence type="ECO:0000256" key="5">
    <source>
        <dbReference type="ARBA" id="ARBA00023319"/>
    </source>
</evidence>
<feature type="domain" description="Ig-like" evidence="6">
    <location>
        <begin position="223"/>
        <end position="317"/>
    </location>
</feature>
<evidence type="ECO:0000256" key="2">
    <source>
        <dbReference type="ARBA" id="ARBA00023136"/>
    </source>
</evidence>
<dbReference type="Pfam" id="PF13927">
    <property type="entry name" value="Ig_3"/>
    <property type="match status" value="1"/>
</dbReference>
<sequence>ISCQIISYPPFEQVFSNAGVLTIRVPPPSYLTITPTSLSVNHSDTATFTCTVTSLTTPNITWTTTATAGITSQPNVLASSQGSDMYTSSLVLIGVTLDSIGSYTCTATNEGGSINTTAMFNVTVPTSGVSLTPDSLEIYYNMTLELNCRVFSVTPPTINWTTTANVTIPSESIVTMNTGNMYKSVLTIDNIDLSYTGLYTCSFTNQGGTESDVSNVTVILPVPTVSITSSPMKYATYADHQFIMCTVTSLMRPSSIVWYHNDTLISSGAQPSFTATVAPNTYTSVLVRDNVVLRDNGVYRCQAQNMAGIGADNITINVFVPQPVILNLNDINATIGLNITLNCTASGFGLTYDWEPVPCSSDCTISGLNTPILSLGPVVFGSAGEYVCNVTDFIGQKVSKIITITPLGPTLLSSNVSNCAATPIQVINGTNEFLQCSFQNRPDAPYNLTVDWFISGQRFGTSRASNASTFVTTTPEDENRIVTTMISFNPVDYLNFISPDISSFEHAYTCTAFIGNFFNEQVTSNGTCLEGLFGPVLITKPEENSRANLGDKFVFKCDPDYSNPRPHLQINKTLTNGTELNLYNGLSKLHSIANVTFDDAGSYRCVLTNDYGRTESNFQLIVQ</sequence>
<dbReference type="InterPro" id="IPR007110">
    <property type="entry name" value="Ig-like_dom"/>
</dbReference>
<organism evidence="7 8">
    <name type="scientific">Amphimedon queenslandica</name>
    <name type="common">Sponge</name>
    <dbReference type="NCBI Taxonomy" id="400682"/>
    <lineage>
        <taxon>Eukaryota</taxon>
        <taxon>Metazoa</taxon>
        <taxon>Porifera</taxon>
        <taxon>Demospongiae</taxon>
        <taxon>Heteroscleromorpha</taxon>
        <taxon>Haplosclerida</taxon>
        <taxon>Niphatidae</taxon>
        <taxon>Amphimedon</taxon>
    </lineage>
</organism>
<dbReference type="AlphaFoldDB" id="A0AAN0JYQ6"/>
<keyword evidence="3" id="KW-1015">Disulfide bond</keyword>
<dbReference type="GeneID" id="109590970"/>
<dbReference type="CDD" id="cd00096">
    <property type="entry name" value="Ig"/>
    <property type="match status" value="1"/>
</dbReference>
<evidence type="ECO:0000256" key="3">
    <source>
        <dbReference type="ARBA" id="ARBA00023157"/>
    </source>
</evidence>
<feature type="domain" description="Ig-like" evidence="6">
    <location>
        <begin position="409"/>
        <end position="621"/>
    </location>
</feature>
<dbReference type="GO" id="GO:0098609">
    <property type="term" value="P:cell-cell adhesion"/>
    <property type="evidence" value="ECO:0007669"/>
    <property type="project" value="TreeGrafter"/>
</dbReference>
<dbReference type="Pfam" id="PF07679">
    <property type="entry name" value="I-set"/>
    <property type="match status" value="2"/>
</dbReference>
<dbReference type="PANTHER" id="PTHR11640">
    <property type="entry name" value="NEPHRIN"/>
    <property type="match status" value="1"/>
</dbReference>
<dbReference type="SMART" id="SM00409">
    <property type="entry name" value="IG"/>
    <property type="match status" value="5"/>
</dbReference>
<dbReference type="KEGG" id="aqu:109590970"/>
<evidence type="ECO:0000313" key="8">
    <source>
        <dbReference type="Proteomes" id="UP000007879"/>
    </source>
</evidence>
<keyword evidence="5" id="KW-0393">Immunoglobulin domain</keyword>
<dbReference type="RefSeq" id="XP_019862357.1">
    <property type="nucleotide sequence ID" value="XM_020006798.1"/>
</dbReference>